<dbReference type="EMBL" id="QDDL01000002">
    <property type="protein sequence ID" value="PVZ70668.1"/>
    <property type="molecule type" value="Genomic_DNA"/>
</dbReference>
<evidence type="ECO:0000313" key="2">
    <source>
        <dbReference type="EMBL" id="PVZ70668.1"/>
    </source>
</evidence>
<dbReference type="AlphaFoldDB" id="A0A2V1GWF8"/>
<evidence type="ECO:0000313" key="3">
    <source>
        <dbReference type="Proteomes" id="UP000244906"/>
    </source>
</evidence>
<accession>A0A2V1GWF8</accession>
<reference evidence="2 3" key="1">
    <citation type="submission" date="2018-04" db="EMBL/GenBank/DDBJ databases">
        <title>Thalassorhabdus spongiae gen. nov., sp. nov., isolated from a marine sponge in South-West Iceland.</title>
        <authorList>
            <person name="Knobloch S."/>
            <person name="Daussin A."/>
            <person name="Johannsson R."/>
            <person name="Marteinsson V.T."/>
        </authorList>
    </citation>
    <scope>NUCLEOTIDE SEQUENCE [LARGE SCALE GENOMIC DNA]</scope>
    <source>
        <strain evidence="2 3">Hp12</strain>
    </source>
</reference>
<evidence type="ECO:0000256" key="1">
    <source>
        <dbReference type="SAM" id="MobiDB-lite"/>
    </source>
</evidence>
<dbReference type="RefSeq" id="WP_116686738.1">
    <property type="nucleotide sequence ID" value="NZ_CAWNYD010000002.1"/>
</dbReference>
<sequence length="216" mass="24437">MKPFFSSLIAVVVLLVLALWLFPSEPARNIPPPWQIETTENNSIRVMGITLRQTRLQQVVDLYGEPPAVSLFEDTDGSRQLEAFFQTLDLNGLRARMVLVLLADDLTLQQLYDRGARIQNVESGGKRISLNKTDLALAFQLPVRAISYLPKTDLPEDILEQRFGQPAEKRPVMAHPDAEVGSEKAKEQQSVEWIYPKKQLQITVSDSAREVLHYGR</sequence>
<gene>
    <name evidence="2" type="ORF">DC094_08825</name>
</gene>
<feature type="compositionally biased region" description="Basic and acidic residues" evidence="1">
    <location>
        <begin position="167"/>
        <end position="185"/>
    </location>
</feature>
<dbReference type="OrthoDB" id="7057085at2"/>
<name>A0A2V1GWF8_9GAMM</name>
<feature type="region of interest" description="Disordered" evidence="1">
    <location>
        <begin position="165"/>
        <end position="185"/>
    </location>
</feature>
<organism evidence="2 3">
    <name type="scientific">Pelagibaculum spongiae</name>
    <dbReference type="NCBI Taxonomy" id="2080658"/>
    <lineage>
        <taxon>Bacteria</taxon>
        <taxon>Pseudomonadati</taxon>
        <taxon>Pseudomonadota</taxon>
        <taxon>Gammaproteobacteria</taxon>
        <taxon>Oceanospirillales</taxon>
        <taxon>Pelagibaculum</taxon>
    </lineage>
</organism>
<protein>
    <submittedName>
        <fullName evidence="2">Uncharacterized protein</fullName>
    </submittedName>
</protein>
<dbReference type="Proteomes" id="UP000244906">
    <property type="component" value="Unassembled WGS sequence"/>
</dbReference>
<proteinExistence type="predicted"/>
<keyword evidence="3" id="KW-1185">Reference proteome</keyword>
<comment type="caution">
    <text evidence="2">The sequence shown here is derived from an EMBL/GenBank/DDBJ whole genome shotgun (WGS) entry which is preliminary data.</text>
</comment>